<evidence type="ECO:0000256" key="1">
    <source>
        <dbReference type="SAM" id="MobiDB-lite"/>
    </source>
</evidence>
<proteinExistence type="predicted"/>
<gene>
    <name evidence="5" type="primary">SLC35F3</name>
</gene>
<accession>A0ABM5FVM4</accession>
<dbReference type="Proteomes" id="UP001652642">
    <property type="component" value="Chromosome 1"/>
</dbReference>
<evidence type="ECO:0000313" key="5">
    <source>
        <dbReference type="RefSeq" id="XP_072849448.1"/>
    </source>
</evidence>
<feature type="transmembrane region" description="Helical" evidence="2">
    <location>
        <begin position="250"/>
        <end position="269"/>
    </location>
</feature>
<feature type="transmembrane region" description="Helical" evidence="2">
    <location>
        <begin position="136"/>
        <end position="157"/>
    </location>
</feature>
<dbReference type="PANTHER" id="PTHR19346">
    <property type="entry name" value="SUGAR PHOSPHATE TRANSPORTER DOMAIN-CONTAINING PROTEIN"/>
    <property type="match status" value="1"/>
</dbReference>
<feature type="transmembrane region" description="Helical" evidence="2">
    <location>
        <begin position="177"/>
        <end position="194"/>
    </location>
</feature>
<feature type="transmembrane region" description="Helical" evidence="2">
    <location>
        <begin position="395"/>
        <end position="415"/>
    </location>
</feature>
<feature type="domain" description="EamA" evidence="3">
    <location>
        <begin position="138"/>
        <end position="292"/>
    </location>
</feature>
<feature type="transmembrane region" description="Helical" evidence="2">
    <location>
        <begin position="334"/>
        <end position="358"/>
    </location>
</feature>
<feature type="region of interest" description="Disordered" evidence="1">
    <location>
        <begin position="1"/>
        <end position="31"/>
    </location>
</feature>
<dbReference type="InterPro" id="IPR000620">
    <property type="entry name" value="EamA_dom"/>
</dbReference>
<dbReference type="GeneID" id="110075521"/>
<dbReference type="RefSeq" id="XP_072849448.1">
    <property type="nucleotide sequence ID" value="XM_072993347.1"/>
</dbReference>
<feature type="transmembrane region" description="Helical" evidence="2">
    <location>
        <begin position="300"/>
        <end position="322"/>
    </location>
</feature>
<keyword evidence="2" id="KW-0812">Transmembrane</keyword>
<sequence>MGIREFPNGTTRGKAVAIGMRRSPDVSPRRLSDISPQLRQLKYLVVDEAIKEDLKWSRSMEDLTGGASVGLTSIEERILRITGYYGYQPWAASYKREEHSHDSPAPAEAPVQAGMETGGRGSRCCWRCSATLLKKIFWGVVVVLGVCSSWSGSTQLAKLTFNKLDAPFTLTWFATNWNFLFFPLYYIGHVCKSAEKQSPQQRYRECCRFFGDNGLTLKAFFTKAAPFGVLWTLTNYLYLHAIKKINTTDVSVLFCCNKAFVFLLSWIVLRDRFMGVRIVAAILAIAGIVMMTYADGFHSHSVIGIALVVGSASTSALYKVLFKLLLGSAKYGEAALFLSVLAVFNILFVTCIPVILYFTKVEYWSSFDAIPWGSICGFSVLLLTFNILLNFGIAITYPTLISLGIVLSVPVNAVVDHYSSDIVFNSVRVIAIVIIGLGFLLLLLPEEWDEWLIKLLTRLKVRKKEEIPEGNGDIVSGLQNKSRRTRPSMSSFTH</sequence>
<dbReference type="Pfam" id="PF00892">
    <property type="entry name" value="EamA"/>
    <property type="match status" value="1"/>
</dbReference>
<keyword evidence="2" id="KW-1133">Transmembrane helix</keyword>
<organism evidence="4 5">
    <name type="scientific">Pogona vitticeps</name>
    <name type="common">central bearded dragon</name>
    <dbReference type="NCBI Taxonomy" id="103695"/>
    <lineage>
        <taxon>Eukaryota</taxon>
        <taxon>Metazoa</taxon>
        <taxon>Chordata</taxon>
        <taxon>Craniata</taxon>
        <taxon>Vertebrata</taxon>
        <taxon>Euteleostomi</taxon>
        <taxon>Lepidosauria</taxon>
        <taxon>Squamata</taxon>
        <taxon>Bifurcata</taxon>
        <taxon>Unidentata</taxon>
        <taxon>Episquamata</taxon>
        <taxon>Toxicofera</taxon>
        <taxon>Iguania</taxon>
        <taxon>Acrodonta</taxon>
        <taxon>Agamidae</taxon>
        <taxon>Amphibolurinae</taxon>
        <taxon>Pogona</taxon>
    </lineage>
</organism>
<feature type="transmembrane region" description="Helical" evidence="2">
    <location>
        <begin position="427"/>
        <end position="444"/>
    </location>
</feature>
<name>A0ABM5FVM4_9SAUR</name>
<evidence type="ECO:0000313" key="4">
    <source>
        <dbReference type="Proteomes" id="UP001652642"/>
    </source>
</evidence>
<keyword evidence="2" id="KW-0472">Membrane</keyword>
<evidence type="ECO:0000259" key="3">
    <source>
        <dbReference type="Pfam" id="PF00892"/>
    </source>
</evidence>
<protein>
    <submittedName>
        <fullName evidence="5">Solute carrier family 35 member F3 isoform X1</fullName>
    </submittedName>
</protein>
<keyword evidence="4" id="KW-1185">Reference proteome</keyword>
<feature type="transmembrane region" description="Helical" evidence="2">
    <location>
        <begin position="215"/>
        <end position="238"/>
    </location>
</feature>
<reference evidence="5" key="2">
    <citation type="submission" date="2025-08" db="UniProtKB">
        <authorList>
            <consortium name="RefSeq"/>
        </authorList>
    </citation>
    <scope>IDENTIFICATION</scope>
</reference>
<dbReference type="PANTHER" id="PTHR19346:SF3">
    <property type="entry name" value="SOLUTE CARRIER FAMILY 35 MEMBER F3"/>
    <property type="match status" value="1"/>
</dbReference>
<feature type="region of interest" description="Disordered" evidence="1">
    <location>
        <begin position="472"/>
        <end position="494"/>
    </location>
</feature>
<feature type="compositionally biased region" description="Basic and acidic residues" evidence="1">
    <location>
        <begin position="22"/>
        <end position="31"/>
    </location>
</feature>
<dbReference type="InterPro" id="IPR026505">
    <property type="entry name" value="Solute_c_fam_35_mem_F3/F4"/>
</dbReference>
<reference evidence="4" key="1">
    <citation type="submission" date="2025-05" db="UniProtKB">
        <authorList>
            <consortium name="RefSeq"/>
        </authorList>
    </citation>
    <scope>NUCLEOTIDE SEQUENCE [LARGE SCALE GENOMIC DNA]</scope>
</reference>
<feature type="transmembrane region" description="Helical" evidence="2">
    <location>
        <begin position="276"/>
        <end position="294"/>
    </location>
</feature>
<dbReference type="InterPro" id="IPR037185">
    <property type="entry name" value="EmrE-like"/>
</dbReference>
<evidence type="ECO:0000256" key="2">
    <source>
        <dbReference type="SAM" id="Phobius"/>
    </source>
</evidence>
<dbReference type="SUPFAM" id="SSF103481">
    <property type="entry name" value="Multidrug resistance efflux transporter EmrE"/>
    <property type="match status" value="1"/>
</dbReference>